<evidence type="ECO:0008006" key="7">
    <source>
        <dbReference type="Google" id="ProtNLM"/>
    </source>
</evidence>
<dbReference type="InterPro" id="IPR018501">
    <property type="entry name" value="DDT_dom"/>
</dbReference>
<keyword evidence="2 3" id="KW-0539">Nucleus</keyword>
<dbReference type="PROSITE" id="PS50827">
    <property type="entry name" value="DDT"/>
    <property type="match status" value="1"/>
</dbReference>
<dbReference type="Pfam" id="PF02791">
    <property type="entry name" value="DDT"/>
    <property type="match status" value="1"/>
</dbReference>
<proteinExistence type="predicted"/>
<evidence type="ECO:0000259" key="5">
    <source>
        <dbReference type="PROSITE" id="PS51136"/>
    </source>
</evidence>
<dbReference type="SMART" id="SM00571">
    <property type="entry name" value="DDT"/>
    <property type="match status" value="1"/>
</dbReference>
<evidence type="ECO:0000256" key="2">
    <source>
        <dbReference type="ARBA" id="ARBA00023242"/>
    </source>
</evidence>
<sequence length="297" mass="34022">MEKAKKMPTELMAHVLRMTQYSTLGLHDLVNKIYASLQEEVFEGIELHAKKDGSEAPCKILKILDSGGTKMYEVGWICQGKTVISTSVIKAADLIHRRAPVSRNTLKFFIRDATSQSTPWIIHENLAKKYGIPVDPPNDIMLQKRGRKRQEDGTMEDGRKKLKKDEGHTHVPIKYPMDDLLLRPTEGDPALLKRPHLATDFRVPRYYVGDLLMVWDFCSSFGRLLNLSPFSLTDLENAICHKESNVLLVEVHATIFHLLIKDKGDYFAILQNKKRKLKVSLVTWAEYLCDFLEMTKK</sequence>
<comment type="subcellular location">
    <subcellularLocation>
        <location evidence="1 3">Nucleus</location>
    </subcellularLocation>
</comment>
<dbReference type="GO" id="GO:0005634">
    <property type="term" value="C:nucleus"/>
    <property type="evidence" value="ECO:0007669"/>
    <property type="project" value="UniProtKB-SubCell"/>
</dbReference>
<dbReference type="InterPro" id="IPR053271">
    <property type="entry name" value="DDT_domain"/>
</dbReference>
<accession>A0A0A9HDD6</accession>
<dbReference type="PANTHER" id="PTHR15546:SF8">
    <property type="entry name" value="OS02G0556900 PROTEIN"/>
    <property type="match status" value="1"/>
</dbReference>
<dbReference type="AlphaFoldDB" id="A0A0A9HDD6"/>
<evidence type="ECO:0000256" key="1">
    <source>
        <dbReference type="ARBA" id="ARBA00004123"/>
    </source>
</evidence>
<dbReference type="EMBL" id="GBRH01162736">
    <property type="protein sequence ID" value="JAE35160.1"/>
    <property type="molecule type" value="Transcribed_RNA"/>
</dbReference>
<dbReference type="InterPro" id="IPR013136">
    <property type="entry name" value="WSTF_Acf1_Cbp146"/>
</dbReference>
<feature type="domain" description="WAC" evidence="5">
    <location>
        <begin position="1"/>
        <end position="54"/>
    </location>
</feature>
<dbReference type="PROSITE" id="PS51136">
    <property type="entry name" value="WAC"/>
    <property type="match status" value="1"/>
</dbReference>
<organism evidence="6">
    <name type="scientific">Arundo donax</name>
    <name type="common">Giant reed</name>
    <name type="synonym">Donax arundinaceus</name>
    <dbReference type="NCBI Taxonomy" id="35708"/>
    <lineage>
        <taxon>Eukaryota</taxon>
        <taxon>Viridiplantae</taxon>
        <taxon>Streptophyta</taxon>
        <taxon>Embryophyta</taxon>
        <taxon>Tracheophyta</taxon>
        <taxon>Spermatophyta</taxon>
        <taxon>Magnoliopsida</taxon>
        <taxon>Liliopsida</taxon>
        <taxon>Poales</taxon>
        <taxon>Poaceae</taxon>
        <taxon>PACMAD clade</taxon>
        <taxon>Arundinoideae</taxon>
        <taxon>Arundineae</taxon>
        <taxon>Arundo</taxon>
    </lineage>
</organism>
<dbReference type="PANTHER" id="PTHR15546">
    <property type="entry name" value="BROMODOMAIN ADJACENT TO ZINC FINGER DOMAIN, 2A"/>
    <property type="match status" value="1"/>
</dbReference>
<reference evidence="6" key="2">
    <citation type="journal article" date="2015" name="Data Brief">
        <title>Shoot transcriptome of the giant reed, Arundo donax.</title>
        <authorList>
            <person name="Barrero R.A."/>
            <person name="Guerrero F.D."/>
            <person name="Moolhuijzen P."/>
            <person name="Goolsby J.A."/>
            <person name="Tidwell J."/>
            <person name="Bellgard S.E."/>
            <person name="Bellgard M.I."/>
        </authorList>
    </citation>
    <scope>NUCLEOTIDE SEQUENCE</scope>
    <source>
        <tissue evidence="6">Shoot tissue taken approximately 20 cm above the soil surface</tissue>
    </source>
</reference>
<feature type="domain" description="DDT" evidence="4">
    <location>
        <begin position="205"/>
        <end position="265"/>
    </location>
</feature>
<evidence type="ECO:0000256" key="3">
    <source>
        <dbReference type="PROSITE-ProRule" id="PRU00475"/>
    </source>
</evidence>
<protein>
    <recommendedName>
        <fullName evidence="7">DDT domain-containing protein</fullName>
    </recommendedName>
</protein>
<evidence type="ECO:0000313" key="6">
    <source>
        <dbReference type="EMBL" id="JAE35160.1"/>
    </source>
</evidence>
<name>A0A0A9HDD6_ARUDO</name>
<reference evidence="6" key="1">
    <citation type="submission" date="2014-09" db="EMBL/GenBank/DDBJ databases">
        <authorList>
            <person name="Magalhaes I.L.F."/>
            <person name="Oliveira U."/>
            <person name="Santos F.R."/>
            <person name="Vidigal T.H.D.A."/>
            <person name="Brescovit A.D."/>
            <person name="Santos A.J."/>
        </authorList>
    </citation>
    <scope>NUCLEOTIDE SEQUENCE</scope>
    <source>
        <tissue evidence="6">Shoot tissue taken approximately 20 cm above the soil surface</tissue>
    </source>
</reference>
<evidence type="ECO:0000259" key="4">
    <source>
        <dbReference type="PROSITE" id="PS50827"/>
    </source>
</evidence>